<keyword evidence="1" id="KW-1133">Transmembrane helix</keyword>
<name>A0A4Q1TEU0_RHILE</name>
<organism evidence="2 3">
    <name type="scientific">Rhizobium leguminosarum</name>
    <dbReference type="NCBI Taxonomy" id="384"/>
    <lineage>
        <taxon>Bacteria</taxon>
        <taxon>Pseudomonadati</taxon>
        <taxon>Pseudomonadota</taxon>
        <taxon>Alphaproteobacteria</taxon>
        <taxon>Hyphomicrobiales</taxon>
        <taxon>Rhizobiaceae</taxon>
        <taxon>Rhizobium/Agrobacterium group</taxon>
        <taxon>Rhizobium</taxon>
    </lineage>
</organism>
<accession>A0A4Q1TEU0</accession>
<feature type="transmembrane region" description="Helical" evidence="1">
    <location>
        <begin position="45"/>
        <end position="64"/>
    </location>
</feature>
<evidence type="ECO:0008006" key="4">
    <source>
        <dbReference type="Google" id="ProtNLM"/>
    </source>
</evidence>
<dbReference type="EMBL" id="MZMU01000025">
    <property type="protein sequence ID" value="RXT16517.1"/>
    <property type="molecule type" value="Genomic_DNA"/>
</dbReference>
<keyword evidence="1" id="KW-0472">Membrane</keyword>
<protein>
    <recommendedName>
        <fullName evidence="4">DUF2798 domain-containing protein</fullName>
    </recommendedName>
</protein>
<keyword evidence="1" id="KW-0812">Transmembrane</keyword>
<evidence type="ECO:0000256" key="1">
    <source>
        <dbReference type="SAM" id="Phobius"/>
    </source>
</evidence>
<proteinExistence type="predicted"/>
<sequence length="74" mass="8052">MPKGKLPKRYNTVAMPLILSLLMTRVVSAISIVRAQGLTAPALAMWPSAWAIAFPVLLLVLPMVKRLTAVIVEI</sequence>
<comment type="caution">
    <text evidence="2">The sequence shown here is derived from an EMBL/GenBank/DDBJ whole genome shotgun (WGS) entry which is preliminary data.</text>
</comment>
<reference evidence="2 3" key="1">
    <citation type="submission" date="2017-03" db="EMBL/GenBank/DDBJ databases">
        <authorList>
            <person name="Safronova V.I."/>
            <person name="Sazanova A.L."/>
            <person name="Chirak E.R."/>
        </authorList>
    </citation>
    <scope>NUCLEOTIDE SEQUENCE [LARGE SCALE GENOMIC DNA]</scope>
    <source>
        <strain evidence="2 3">Tri-43</strain>
    </source>
</reference>
<dbReference type="InterPro" id="IPR021529">
    <property type="entry name" value="DUF2798"/>
</dbReference>
<evidence type="ECO:0000313" key="3">
    <source>
        <dbReference type="Proteomes" id="UP000290767"/>
    </source>
</evidence>
<evidence type="ECO:0000313" key="2">
    <source>
        <dbReference type="EMBL" id="RXT16517.1"/>
    </source>
</evidence>
<gene>
    <name evidence="2" type="ORF">B5P46_31955</name>
</gene>
<dbReference type="Proteomes" id="UP000290767">
    <property type="component" value="Unassembled WGS sequence"/>
</dbReference>
<dbReference type="RefSeq" id="WP_129422254.1">
    <property type="nucleotide sequence ID" value="NZ_MZMU01000025.1"/>
</dbReference>
<dbReference type="AlphaFoldDB" id="A0A4Q1TEU0"/>
<dbReference type="Pfam" id="PF11391">
    <property type="entry name" value="DUF2798"/>
    <property type="match status" value="1"/>
</dbReference>